<evidence type="ECO:0000313" key="2">
    <source>
        <dbReference type="Proteomes" id="UP000184452"/>
    </source>
</evidence>
<organism evidence="1 2">
    <name type="scientific">Nocardiopsis flavescens</name>
    <dbReference type="NCBI Taxonomy" id="758803"/>
    <lineage>
        <taxon>Bacteria</taxon>
        <taxon>Bacillati</taxon>
        <taxon>Actinomycetota</taxon>
        <taxon>Actinomycetes</taxon>
        <taxon>Streptosporangiales</taxon>
        <taxon>Nocardiopsidaceae</taxon>
        <taxon>Nocardiopsis</taxon>
    </lineage>
</organism>
<protein>
    <recommendedName>
        <fullName evidence="3">DUF4177 domain-containing protein</fullName>
    </recommendedName>
</protein>
<dbReference type="EMBL" id="FQZK01000008">
    <property type="protein sequence ID" value="SHJ66740.1"/>
    <property type="molecule type" value="Genomic_DNA"/>
</dbReference>
<evidence type="ECO:0000313" key="1">
    <source>
        <dbReference type="EMBL" id="SHJ66740.1"/>
    </source>
</evidence>
<dbReference type="Proteomes" id="UP000184452">
    <property type="component" value="Unassembled WGS sequence"/>
</dbReference>
<evidence type="ECO:0008006" key="3">
    <source>
        <dbReference type="Google" id="ProtNLM"/>
    </source>
</evidence>
<gene>
    <name evidence="1" type="ORF">SAMN05421803_10894</name>
</gene>
<name>A0A1M6L6C0_9ACTN</name>
<keyword evidence="2" id="KW-1185">Reference proteome</keyword>
<accession>A0A1M6L6C0</accession>
<dbReference type="OrthoDB" id="3540404at2"/>
<reference evidence="1 2" key="1">
    <citation type="submission" date="2016-11" db="EMBL/GenBank/DDBJ databases">
        <authorList>
            <person name="Jaros S."/>
            <person name="Januszkiewicz K."/>
            <person name="Wedrychowicz H."/>
        </authorList>
    </citation>
    <scope>NUCLEOTIDE SEQUENCE [LARGE SCALE GENOMIC DNA]</scope>
    <source>
        <strain evidence="1 2">CGMCC 4.5723</strain>
    </source>
</reference>
<dbReference type="AlphaFoldDB" id="A0A1M6L6C0"/>
<dbReference type="RefSeq" id="WP_073379969.1">
    <property type="nucleotide sequence ID" value="NZ_FQZK01000008.1"/>
</dbReference>
<sequence>MFSYEFSVVEWIWTEGSIRVNLPGGEERMLSGTYGEVVAVLSELGSQGWDVASCASEGNWLLWTLRRHP</sequence>
<proteinExistence type="predicted"/>